<evidence type="ECO:0000313" key="1">
    <source>
        <dbReference type="EMBL" id="KKL59228.1"/>
    </source>
</evidence>
<sequence length="208" mass="24731">MTKTEFRNCINSHFSVVDIIRNFVTDDFEEHQIGNNRRLHPCPLNANENNSFALKRDENGFEVYYMFNSDFYDERFSTIPISGTAYDLLRGIFPKDNEMELIFKLAARKHKSDIRLPRLKKTAEKVPMEFVNQNILDDLQIRYTQTLKTAPQNLDYLIEERWFEIETIDHFGIGYDDVKKCIYLSVFYRWGGEALPVQKQKHYLQLIK</sequence>
<dbReference type="EMBL" id="LAZR01029558">
    <property type="protein sequence ID" value="KKL59228.1"/>
    <property type="molecule type" value="Genomic_DNA"/>
</dbReference>
<gene>
    <name evidence="1" type="ORF">LCGC14_2217430</name>
</gene>
<organism evidence="1">
    <name type="scientific">marine sediment metagenome</name>
    <dbReference type="NCBI Taxonomy" id="412755"/>
    <lineage>
        <taxon>unclassified sequences</taxon>
        <taxon>metagenomes</taxon>
        <taxon>ecological metagenomes</taxon>
    </lineage>
</organism>
<dbReference type="AlphaFoldDB" id="A0A0F9DBX8"/>
<reference evidence="1" key="1">
    <citation type="journal article" date="2015" name="Nature">
        <title>Complex archaea that bridge the gap between prokaryotes and eukaryotes.</title>
        <authorList>
            <person name="Spang A."/>
            <person name="Saw J.H."/>
            <person name="Jorgensen S.L."/>
            <person name="Zaremba-Niedzwiedzka K."/>
            <person name="Martijn J."/>
            <person name="Lind A.E."/>
            <person name="van Eijk R."/>
            <person name="Schleper C."/>
            <person name="Guy L."/>
            <person name="Ettema T.J."/>
        </authorList>
    </citation>
    <scope>NUCLEOTIDE SEQUENCE</scope>
</reference>
<comment type="caution">
    <text evidence="1">The sequence shown here is derived from an EMBL/GenBank/DDBJ whole genome shotgun (WGS) entry which is preliminary data.</text>
</comment>
<proteinExistence type="predicted"/>
<accession>A0A0F9DBX8</accession>
<protein>
    <submittedName>
        <fullName evidence="1">Uncharacterized protein</fullName>
    </submittedName>
</protein>
<name>A0A0F9DBX8_9ZZZZ</name>